<dbReference type="NCBIfam" id="NF011155">
    <property type="entry name" value="PRK14561.1"/>
    <property type="match status" value="1"/>
</dbReference>
<dbReference type="OrthoDB" id="108920at2157"/>
<reference evidence="1 2" key="1">
    <citation type="submission" date="2016-10" db="EMBL/GenBank/DDBJ databases">
        <authorList>
            <person name="de Groot N.N."/>
        </authorList>
    </citation>
    <scope>NUCLEOTIDE SEQUENCE [LARGE SCALE GENOMIC DNA]</scope>
    <source>
        <strain evidence="1 2">IBRC-M10015</strain>
    </source>
</reference>
<organism evidence="1 2">
    <name type="scientific">Halovenus aranensis</name>
    <dbReference type="NCBI Taxonomy" id="890420"/>
    <lineage>
        <taxon>Archaea</taxon>
        <taxon>Methanobacteriati</taxon>
        <taxon>Methanobacteriota</taxon>
        <taxon>Stenosarchaea group</taxon>
        <taxon>Halobacteria</taxon>
        <taxon>Halobacteriales</taxon>
        <taxon>Haloarculaceae</taxon>
        <taxon>Halovenus</taxon>
    </lineage>
</organism>
<evidence type="ECO:0008006" key="3">
    <source>
        <dbReference type="Google" id="ProtNLM"/>
    </source>
</evidence>
<sequence>MDIGVLYSGGKDSTLAALLLEDFGEVTLLCCTFGLTDDHEHAQRAGAAVDFPVQRVDLDEDVARTAVETMVGDGFPRNGIQTVHEHALERTAQLAFDAIADGTRRDDRVPTVPRSLAQSIEDRHGVAHLAPLAGIGRETIDTMVDSHLHAQTGPSAEVPKGDYETELRALIADEYSPERVVEIFPEHTQSRVTGRRE</sequence>
<dbReference type="InterPro" id="IPR055834">
    <property type="entry name" value="DUF7411"/>
</dbReference>
<keyword evidence="2" id="KW-1185">Reference proteome</keyword>
<dbReference type="Pfam" id="PF24167">
    <property type="entry name" value="DUF7411"/>
    <property type="match status" value="1"/>
</dbReference>
<gene>
    <name evidence="1" type="ORF">SAMN05216226_104111</name>
</gene>
<protein>
    <recommendedName>
        <fullName evidence="3">Asparagine synthetase domain-containing protein</fullName>
    </recommendedName>
</protein>
<dbReference type="AlphaFoldDB" id="A0A1G8U8M2"/>
<dbReference type="RefSeq" id="WP_092700224.1">
    <property type="nucleotide sequence ID" value="NZ_FNFC01000004.1"/>
</dbReference>
<name>A0A1G8U8M2_9EURY</name>
<accession>A0A1G8U8M2</accession>
<dbReference type="InterPro" id="IPR014729">
    <property type="entry name" value="Rossmann-like_a/b/a_fold"/>
</dbReference>
<dbReference type="SUPFAM" id="SSF52402">
    <property type="entry name" value="Adenine nucleotide alpha hydrolases-like"/>
    <property type="match status" value="1"/>
</dbReference>
<dbReference type="STRING" id="890420.SAMN05216226_104111"/>
<dbReference type="Proteomes" id="UP000198856">
    <property type="component" value="Unassembled WGS sequence"/>
</dbReference>
<evidence type="ECO:0000313" key="1">
    <source>
        <dbReference type="EMBL" id="SDJ50122.1"/>
    </source>
</evidence>
<dbReference type="EMBL" id="FNFC01000004">
    <property type="protein sequence ID" value="SDJ50122.1"/>
    <property type="molecule type" value="Genomic_DNA"/>
</dbReference>
<dbReference type="Gene3D" id="3.40.50.620">
    <property type="entry name" value="HUPs"/>
    <property type="match status" value="1"/>
</dbReference>
<proteinExistence type="predicted"/>
<evidence type="ECO:0000313" key="2">
    <source>
        <dbReference type="Proteomes" id="UP000198856"/>
    </source>
</evidence>
<dbReference type="CDD" id="cd01986">
    <property type="entry name" value="AANH-like"/>
    <property type="match status" value="1"/>
</dbReference>